<dbReference type="Gene3D" id="2.30.180.10">
    <property type="entry name" value="FAS1 domain"/>
    <property type="match status" value="1"/>
</dbReference>
<dbReference type="PANTHER" id="PTHR10900:SF77">
    <property type="entry name" value="FI19380P1"/>
    <property type="match status" value="1"/>
</dbReference>
<dbReference type="Proteomes" id="UP000177791">
    <property type="component" value="Unassembled WGS sequence"/>
</dbReference>
<dbReference type="Pfam" id="PF02469">
    <property type="entry name" value="Fasciclin"/>
    <property type="match status" value="1"/>
</dbReference>
<reference evidence="3 4" key="1">
    <citation type="submission" date="2016-08" db="EMBL/GenBank/DDBJ databases">
        <title>Hymenobacter coccineus sp. nov., Hymenobacter lapidarius sp. nov. and Hymenobacter glacialis sp. nov., isolated from Antarctic soil.</title>
        <authorList>
            <person name="Sedlacek I."/>
            <person name="Kralova S."/>
            <person name="Kyrova K."/>
            <person name="Maslanova I."/>
            <person name="Stankova E."/>
            <person name="Vrbovska V."/>
            <person name="Nemec M."/>
            <person name="Bartak M."/>
            <person name="Svec P."/>
            <person name="Busse H.-J."/>
            <person name="Pantucek R."/>
        </authorList>
    </citation>
    <scope>NUCLEOTIDE SEQUENCE [LARGE SCALE GENOMIC DNA]</scope>
    <source>
        <strain evidence="3 4">CCM 8648</strain>
    </source>
</reference>
<evidence type="ECO:0000313" key="3">
    <source>
        <dbReference type="EMBL" id="OGX86496.1"/>
    </source>
</evidence>
<dbReference type="PANTHER" id="PTHR10900">
    <property type="entry name" value="PERIOSTIN-RELATED"/>
    <property type="match status" value="1"/>
</dbReference>
<keyword evidence="1" id="KW-0732">Signal</keyword>
<feature type="chain" id="PRO_5009579032" evidence="1">
    <location>
        <begin position="25"/>
        <end position="188"/>
    </location>
</feature>
<evidence type="ECO:0000259" key="2">
    <source>
        <dbReference type="PROSITE" id="PS50213"/>
    </source>
</evidence>
<dbReference type="InterPro" id="IPR050904">
    <property type="entry name" value="Adhesion/Biosynth-related"/>
</dbReference>
<proteinExistence type="predicted"/>
<dbReference type="GO" id="GO:0005615">
    <property type="term" value="C:extracellular space"/>
    <property type="evidence" value="ECO:0007669"/>
    <property type="project" value="TreeGrafter"/>
</dbReference>
<name>A0A1G1T6K6_9BACT</name>
<protein>
    <submittedName>
        <fullName evidence="3">Fasciclin</fullName>
    </submittedName>
</protein>
<dbReference type="STRING" id="1908236.BEN48_12755"/>
<dbReference type="SMART" id="SM00554">
    <property type="entry name" value="FAS1"/>
    <property type="match status" value="1"/>
</dbReference>
<dbReference type="FunFam" id="2.30.180.10:FF:000019">
    <property type="entry name" value="Cell surface lipoprotein"/>
    <property type="match status" value="1"/>
</dbReference>
<dbReference type="InterPro" id="IPR036378">
    <property type="entry name" value="FAS1_dom_sf"/>
</dbReference>
<keyword evidence="4" id="KW-1185">Reference proteome</keyword>
<dbReference type="AlphaFoldDB" id="A0A1G1T6K6"/>
<feature type="domain" description="FAS1" evidence="2">
    <location>
        <begin position="41"/>
        <end position="185"/>
    </location>
</feature>
<gene>
    <name evidence="3" type="ORF">BEN48_12755</name>
</gene>
<evidence type="ECO:0000313" key="4">
    <source>
        <dbReference type="Proteomes" id="UP000177791"/>
    </source>
</evidence>
<dbReference type="InterPro" id="IPR000782">
    <property type="entry name" value="FAS1_domain"/>
</dbReference>
<dbReference type="SUPFAM" id="SSF82153">
    <property type="entry name" value="FAS1 domain"/>
    <property type="match status" value="1"/>
</dbReference>
<evidence type="ECO:0000256" key="1">
    <source>
        <dbReference type="SAM" id="SignalP"/>
    </source>
</evidence>
<feature type="signal peptide" evidence="1">
    <location>
        <begin position="1"/>
        <end position="24"/>
    </location>
</feature>
<sequence length="188" mass="19498">MKKTLFSLALVAMFSVGATTTVSAQSKTKTVMVGGAPMYPTKNIVENAVNSKDHTTLVAAVKAAGLVETLQSAGPFTVFAPTNAAFGKLPAGTVETLVKPESKETLTKILTYHVIAGRMTAADLMKAIKAGKGSATLKTVSGGTLTAMMKGKKIELKDEKGGMSMVTIANVMQSNGVIHVVDTVLLPN</sequence>
<dbReference type="OrthoDB" id="1119934at2"/>
<dbReference type="EMBL" id="MDZC01000049">
    <property type="protein sequence ID" value="OGX86496.1"/>
    <property type="molecule type" value="Genomic_DNA"/>
</dbReference>
<dbReference type="PROSITE" id="PS50213">
    <property type="entry name" value="FAS1"/>
    <property type="match status" value="1"/>
</dbReference>
<accession>A0A1G1T6K6</accession>
<organism evidence="3 4">
    <name type="scientific">Hymenobacter glacialis</name>
    <dbReference type="NCBI Taxonomy" id="1908236"/>
    <lineage>
        <taxon>Bacteria</taxon>
        <taxon>Pseudomonadati</taxon>
        <taxon>Bacteroidota</taxon>
        <taxon>Cytophagia</taxon>
        <taxon>Cytophagales</taxon>
        <taxon>Hymenobacteraceae</taxon>
        <taxon>Hymenobacter</taxon>
    </lineage>
</organism>
<comment type="caution">
    <text evidence="3">The sequence shown here is derived from an EMBL/GenBank/DDBJ whole genome shotgun (WGS) entry which is preliminary data.</text>
</comment>